<accession>A0A2N3IEC9</accession>
<dbReference type="InterPro" id="IPR018900">
    <property type="entry name" value="Curli_CsgE"/>
</dbReference>
<gene>
    <name evidence="5" type="ORF">BZG01_02700</name>
</gene>
<dbReference type="AlphaFoldDB" id="A0A2N3IEC9"/>
<proteinExistence type="predicted"/>
<keyword evidence="4" id="KW-1133">Transmembrane helix</keyword>
<evidence type="ECO:0000256" key="2">
    <source>
        <dbReference type="ARBA" id="ARBA00014024"/>
    </source>
</evidence>
<feature type="transmembrane region" description="Helical" evidence="4">
    <location>
        <begin position="13"/>
        <end position="30"/>
    </location>
</feature>
<dbReference type="EMBL" id="MVDE01000003">
    <property type="protein sequence ID" value="PKQ68645.1"/>
    <property type="molecule type" value="Genomic_DNA"/>
</dbReference>
<organism evidence="5 6">
    <name type="scientific">Labilibaculum manganireducens</name>
    <dbReference type="NCBI Taxonomy" id="1940525"/>
    <lineage>
        <taxon>Bacteria</taxon>
        <taxon>Pseudomonadati</taxon>
        <taxon>Bacteroidota</taxon>
        <taxon>Bacteroidia</taxon>
        <taxon>Marinilabiliales</taxon>
        <taxon>Marinifilaceae</taxon>
        <taxon>Labilibaculum</taxon>
    </lineage>
</organism>
<protein>
    <recommendedName>
        <fullName evidence="2">Curli production assembly/transport component CsgE</fullName>
    </recommendedName>
</protein>
<evidence type="ECO:0000313" key="5">
    <source>
        <dbReference type="EMBL" id="PKQ68645.1"/>
    </source>
</evidence>
<evidence type="ECO:0000256" key="3">
    <source>
        <dbReference type="ARBA" id="ARBA00022729"/>
    </source>
</evidence>
<keyword evidence="3" id="KW-0732">Signal</keyword>
<reference evidence="5 6" key="1">
    <citation type="journal article" date="2017" name="Front. Microbiol.">
        <title>Labilibaculum manganireducens gen. nov., sp. nov. and Labilibaculum filiforme sp. nov., Novel Bacteroidetes Isolated from Subsurface Sediments of the Baltic Sea.</title>
        <authorList>
            <person name="Vandieken V."/>
            <person name="Marshall I.P."/>
            <person name="Niemann H."/>
            <person name="Engelen B."/>
            <person name="Cypionka H."/>
        </authorList>
    </citation>
    <scope>NUCLEOTIDE SEQUENCE [LARGE SCALE GENOMIC DNA]</scope>
    <source>
        <strain evidence="5 6">59.10-2M</strain>
    </source>
</reference>
<evidence type="ECO:0000256" key="1">
    <source>
        <dbReference type="ARBA" id="ARBA00003989"/>
    </source>
</evidence>
<keyword evidence="4" id="KW-0472">Membrane</keyword>
<dbReference type="Pfam" id="PF10627">
    <property type="entry name" value="CsgE"/>
    <property type="match status" value="1"/>
</dbReference>
<name>A0A2N3IEC9_9BACT</name>
<comment type="caution">
    <text evidence="5">The sequence shown here is derived from an EMBL/GenBank/DDBJ whole genome shotgun (WGS) entry which is preliminary data.</text>
</comment>
<comment type="function">
    <text evidence="1">May be involved in the biogenesis of curli organelles.</text>
</comment>
<evidence type="ECO:0000313" key="6">
    <source>
        <dbReference type="Proteomes" id="UP000233618"/>
    </source>
</evidence>
<keyword evidence="6" id="KW-1185">Reference proteome</keyword>
<sequence length="180" mass="21084">MIIIDFIEIQMKIFYRVLLLIFFFMFFVSLPEMKGQETEDVSDSIKTLKILQQTLDDIVEKNTAYENVGSEMEVDGLVMDETMTKVGRDFYDMFFSVWVAPQKAKNFTITIKEMVLPGLATQIIVLVNDNEVFKQRVQPRYEVLEQMSQYANQMAMQFLNNYEKMNAQLEDEDQQGTGMF</sequence>
<dbReference type="Proteomes" id="UP000233618">
    <property type="component" value="Unassembled WGS sequence"/>
</dbReference>
<keyword evidence="4" id="KW-0812">Transmembrane</keyword>
<evidence type="ECO:0000256" key="4">
    <source>
        <dbReference type="SAM" id="Phobius"/>
    </source>
</evidence>